<dbReference type="KEGG" id="kan:IMCC3317_00930"/>
<dbReference type="RefSeq" id="WP_160127539.1">
    <property type="nucleotide sequence ID" value="NZ_CP019288.1"/>
</dbReference>
<dbReference type="Proteomes" id="UP000464657">
    <property type="component" value="Chromosome"/>
</dbReference>
<dbReference type="EMBL" id="CP019288">
    <property type="protein sequence ID" value="QHI34749.1"/>
    <property type="molecule type" value="Genomic_DNA"/>
</dbReference>
<organism evidence="1 2">
    <name type="scientific">Kordia antarctica</name>
    <dbReference type="NCBI Taxonomy" id="1218801"/>
    <lineage>
        <taxon>Bacteria</taxon>
        <taxon>Pseudomonadati</taxon>
        <taxon>Bacteroidota</taxon>
        <taxon>Flavobacteriia</taxon>
        <taxon>Flavobacteriales</taxon>
        <taxon>Flavobacteriaceae</taxon>
        <taxon>Kordia</taxon>
    </lineage>
</organism>
<evidence type="ECO:0000313" key="2">
    <source>
        <dbReference type="Proteomes" id="UP000464657"/>
    </source>
</evidence>
<dbReference type="AlphaFoldDB" id="A0A7L4ZDV8"/>
<name>A0A7L4ZDV8_9FLAO</name>
<sequence length="60" mass="6636">MKKKNFKTLAIRKENIVSLNDSVTGGALPTTQQTTVVKVTKKGYLCDMTPAVCPTNWFDC</sequence>
<protein>
    <submittedName>
        <fullName evidence="1">Uncharacterized protein</fullName>
    </submittedName>
</protein>
<gene>
    <name evidence="1" type="ORF">IMCC3317_00930</name>
</gene>
<proteinExistence type="predicted"/>
<reference evidence="1 2" key="1">
    <citation type="journal article" date="2013" name="Int. J. Syst. Evol. Microbiol.">
        <title>Kordia antarctica sp. nov., isolated from Antarctic seawater.</title>
        <authorList>
            <person name="Baek K."/>
            <person name="Choi A."/>
            <person name="Kang I."/>
            <person name="Lee K."/>
            <person name="Cho J.C."/>
        </authorList>
    </citation>
    <scope>NUCLEOTIDE SEQUENCE [LARGE SCALE GENOMIC DNA]</scope>
    <source>
        <strain evidence="1 2">IMCC3317</strain>
    </source>
</reference>
<keyword evidence="2" id="KW-1185">Reference proteome</keyword>
<accession>A0A7L4ZDV8</accession>
<evidence type="ECO:0000313" key="1">
    <source>
        <dbReference type="EMBL" id="QHI34749.1"/>
    </source>
</evidence>